<evidence type="ECO:0000256" key="1">
    <source>
        <dbReference type="SAM" id="Coils"/>
    </source>
</evidence>
<proteinExistence type="predicted"/>
<organism evidence="2 3">
    <name type="scientific">Peptoniphilus olsenii</name>
    <dbReference type="NCBI Taxonomy" id="411570"/>
    <lineage>
        <taxon>Bacteria</taxon>
        <taxon>Bacillati</taxon>
        <taxon>Bacillota</taxon>
        <taxon>Tissierellia</taxon>
        <taxon>Tissierellales</taxon>
        <taxon>Peptoniphilaceae</taxon>
        <taxon>Peptoniphilus</taxon>
    </lineage>
</organism>
<dbReference type="Proteomes" id="UP001549162">
    <property type="component" value="Unassembled WGS sequence"/>
</dbReference>
<comment type="caution">
    <text evidence="2">The sequence shown here is derived from an EMBL/GenBank/DDBJ whole genome shotgun (WGS) entry which is preliminary data.</text>
</comment>
<protein>
    <submittedName>
        <fullName evidence="2">Uncharacterized protein</fullName>
    </submittedName>
</protein>
<feature type="coiled-coil region" evidence="1">
    <location>
        <begin position="42"/>
        <end position="69"/>
    </location>
</feature>
<gene>
    <name evidence="2" type="ORF">ABID14_001753</name>
</gene>
<evidence type="ECO:0000313" key="3">
    <source>
        <dbReference type="Proteomes" id="UP001549162"/>
    </source>
</evidence>
<reference evidence="2 3" key="1">
    <citation type="submission" date="2024-06" db="EMBL/GenBank/DDBJ databases">
        <title>Genomic Encyclopedia of Type Strains, Phase IV (KMG-IV): sequencing the most valuable type-strain genomes for metagenomic binning, comparative biology and taxonomic classification.</title>
        <authorList>
            <person name="Goeker M."/>
        </authorList>
    </citation>
    <scope>NUCLEOTIDE SEQUENCE [LARGE SCALE GENOMIC DNA]</scope>
    <source>
        <strain evidence="2 3">DSM 21460</strain>
    </source>
</reference>
<keyword evidence="3" id="KW-1185">Reference proteome</keyword>
<evidence type="ECO:0000313" key="2">
    <source>
        <dbReference type="EMBL" id="MET3618118.1"/>
    </source>
</evidence>
<accession>A0ABV2JBD0</accession>
<dbReference type="RefSeq" id="WP_354369165.1">
    <property type="nucleotide sequence ID" value="NZ_JBEPMA010000016.1"/>
</dbReference>
<name>A0ABV2JBD0_9FIRM</name>
<sequence>MTDKILFQRAIEAYKNGDLIGLGTIDLILSSKDYTVPTENSIELLNSKKSKLLSQINKIKEKINNIKNEYPYKFKFILESVSRTKERELQLSEVIAHFSEAENIYNTVLKNMIGEQQ</sequence>
<keyword evidence="1" id="KW-0175">Coiled coil</keyword>
<dbReference type="EMBL" id="JBEPMA010000016">
    <property type="protein sequence ID" value="MET3618118.1"/>
    <property type="molecule type" value="Genomic_DNA"/>
</dbReference>